<evidence type="ECO:0000313" key="4">
    <source>
        <dbReference type="Proteomes" id="UP001165498"/>
    </source>
</evidence>
<proteinExistence type="predicted"/>
<reference evidence="3" key="1">
    <citation type="submission" date="2022-07" db="EMBL/GenBank/DDBJ databases">
        <title>Tahibacter sp., a new gammaproteobacterium isolated from the silt sample collected at pig farm.</title>
        <authorList>
            <person name="Chen H."/>
        </authorList>
    </citation>
    <scope>NUCLEOTIDE SEQUENCE</scope>
    <source>
        <strain evidence="3">P2K</strain>
    </source>
</reference>
<keyword evidence="1" id="KW-0472">Membrane</keyword>
<comment type="caution">
    <text evidence="3">The sequence shown here is derived from an EMBL/GenBank/DDBJ whole genome shotgun (WGS) entry which is preliminary data.</text>
</comment>
<sequence length="224" mass="23608">MNQEPNAHCQTWELIPWVVNGTATAAQRERVEAHLRTCADCREEFALQQQFHAAMLARPAVTSDPQPALAQLFARLELQGELAPVETVPRRRHRANAWLAAAVVVQAVGLGLLGAALLHRSGNGSAAPAEAGYRTLSSTAPGRAAAAIRLVAAPDMTLATLRQLLGETGLHIVEANTDNSIFGLASVDAAQTANAEFINAALLRLRAQPGVLLAEPVGDAGRAP</sequence>
<keyword evidence="1" id="KW-1133">Transmembrane helix</keyword>
<evidence type="ECO:0000259" key="2">
    <source>
        <dbReference type="Pfam" id="PF13490"/>
    </source>
</evidence>
<gene>
    <name evidence="3" type="ORF">NM961_13960</name>
</gene>
<name>A0ABT1QU74_9GAMM</name>
<dbReference type="InterPro" id="IPR027383">
    <property type="entry name" value="Znf_put"/>
</dbReference>
<dbReference type="InterPro" id="IPR041916">
    <property type="entry name" value="Anti_sigma_zinc_sf"/>
</dbReference>
<evidence type="ECO:0000313" key="3">
    <source>
        <dbReference type="EMBL" id="MCQ4165822.1"/>
    </source>
</evidence>
<dbReference type="Proteomes" id="UP001165498">
    <property type="component" value="Unassembled WGS sequence"/>
</dbReference>
<dbReference type="RefSeq" id="WP_255915012.1">
    <property type="nucleotide sequence ID" value="NZ_JANFQO010000012.1"/>
</dbReference>
<accession>A0ABT1QU74</accession>
<keyword evidence="4" id="KW-1185">Reference proteome</keyword>
<organism evidence="3 4">
    <name type="scientific">Tahibacter harae</name>
    <dbReference type="NCBI Taxonomy" id="2963937"/>
    <lineage>
        <taxon>Bacteria</taxon>
        <taxon>Pseudomonadati</taxon>
        <taxon>Pseudomonadota</taxon>
        <taxon>Gammaproteobacteria</taxon>
        <taxon>Lysobacterales</taxon>
        <taxon>Rhodanobacteraceae</taxon>
        <taxon>Tahibacter</taxon>
    </lineage>
</organism>
<feature type="domain" description="Putative zinc-finger" evidence="2">
    <location>
        <begin position="10"/>
        <end position="42"/>
    </location>
</feature>
<keyword evidence="1" id="KW-0812">Transmembrane</keyword>
<dbReference type="Gene3D" id="1.10.10.1320">
    <property type="entry name" value="Anti-sigma factor, zinc-finger domain"/>
    <property type="match status" value="1"/>
</dbReference>
<evidence type="ECO:0000256" key="1">
    <source>
        <dbReference type="SAM" id="Phobius"/>
    </source>
</evidence>
<dbReference type="Pfam" id="PF13490">
    <property type="entry name" value="zf-HC2"/>
    <property type="match status" value="1"/>
</dbReference>
<dbReference type="EMBL" id="JANFQO010000012">
    <property type="protein sequence ID" value="MCQ4165822.1"/>
    <property type="molecule type" value="Genomic_DNA"/>
</dbReference>
<protein>
    <submittedName>
        <fullName evidence="3">Zf-HC2 domain-containing protein</fullName>
    </submittedName>
</protein>
<feature type="transmembrane region" description="Helical" evidence="1">
    <location>
        <begin position="97"/>
        <end position="118"/>
    </location>
</feature>